<protein>
    <submittedName>
        <fullName evidence="1">DUF3039 domain-containing protein</fullName>
    </submittedName>
</protein>
<dbReference type="Proteomes" id="UP000265419">
    <property type="component" value="Unassembled WGS sequence"/>
</dbReference>
<dbReference type="EMBL" id="QQXK01000046">
    <property type="protein sequence ID" value="RII40938.1"/>
    <property type="molecule type" value="Genomic_DNA"/>
</dbReference>
<dbReference type="Pfam" id="PF11238">
    <property type="entry name" value="DUF3039"/>
    <property type="match status" value="1"/>
</dbReference>
<sequence length="78" mass="8273">MSAATVEAPTLTPSAPGDHDRFSHFARADQIADALVFGLAIEALCGKKWVPTADPSRFPVCPACQELYDAMDPGTEVP</sequence>
<reference evidence="1 2" key="1">
    <citation type="submission" date="2018-07" db="EMBL/GenBank/DDBJ databases">
        <title>Arthrobacter sp. nov., isolated from raw cow's milk with high bacterial count.</title>
        <authorList>
            <person name="Hahne J."/>
            <person name="Isele D."/>
            <person name="Lipski A."/>
        </authorList>
    </citation>
    <scope>NUCLEOTIDE SEQUENCE [LARGE SCALE GENOMIC DNA]</scope>
    <source>
        <strain evidence="1 2">JZ R-35</strain>
    </source>
</reference>
<evidence type="ECO:0000313" key="1">
    <source>
        <dbReference type="EMBL" id="RII40938.1"/>
    </source>
</evidence>
<accession>A0A399J641</accession>
<keyword evidence="2" id="KW-1185">Reference proteome</keyword>
<dbReference type="RefSeq" id="WP_119425993.1">
    <property type="nucleotide sequence ID" value="NZ_QQXK01000046.1"/>
</dbReference>
<dbReference type="AlphaFoldDB" id="A0A399J641"/>
<organism evidence="1 2">
    <name type="scientific">Galactobacter valiniphilus</name>
    <dbReference type="NCBI Taxonomy" id="2676122"/>
    <lineage>
        <taxon>Bacteria</taxon>
        <taxon>Bacillati</taxon>
        <taxon>Actinomycetota</taxon>
        <taxon>Actinomycetes</taxon>
        <taxon>Micrococcales</taxon>
        <taxon>Micrococcaceae</taxon>
        <taxon>Galactobacter</taxon>
    </lineage>
</organism>
<dbReference type="InterPro" id="IPR021400">
    <property type="entry name" value="DUF3039"/>
</dbReference>
<proteinExistence type="predicted"/>
<gene>
    <name evidence="1" type="ORF">DWB68_15340</name>
</gene>
<name>A0A399J641_9MICC</name>
<comment type="caution">
    <text evidence="1">The sequence shown here is derived from an EMBL/GenBank/DDBJ whole genome shotgun (WGS) entry which is preliminary data.</text>
</comment>
<evidence type="ECO:0000313" key="2">
    <source>
        <dbReference type="Proteomes" id="UP000265419"/>
    </source>
</evidence>